<dbReference type="Gene3D" id="3.10.20.370">
    <property type="match status" value="1"/>
</dbReference>
<dbReference type="SUPFAM" id="SSF56672">
    <property type="entry name" value="DNA/RNA polymerases"/>
    <property type="match status" value="1"/>
</dbReference>
<evidence type="ECO:0000313" key="8">
    <source>
        <dbReference type="Proteomes" id="UP000036403"/>
    </source>
</evidence>
<dbReference type="Pfam" id="PF17919">
    <property type="entry name" value="RT_RNaseH_2"/>
    <property type="match status" value="1"/>
</dbReference>
<dbReference type="PANTHER" id="PTHR37984">
    <property type="entry name" value="PROTEIN CBG26694"/>
    <property type="match status" value="1"/>
</dbReference>
<keyword evidence="8" id="KW-1185">Reference proteome</keyword>
<proteinExistence type="predicted"/>
<dbReference type="Proteomes" id="UP000036403">
    <property type="component" value="Unassembled WGS sequence"/>
</dbReference>
<organism evidence="7 8">
    <name type="scientific">Lasius niger</name>
    <name type="common">Black garden ant</name>
    <dbReference type="NCBI Taxonomy" id="67767"/>
    <lineage>
        <taxon>Eukaryota</taxon>
        <taxon>Metazoa</taxon>
        <taxon>Ecdysozoa</taxon>
        <taxon>Arthropoda</taxon>
        <taxon>Hexapoda</taxon>
        <taxon>Insecta</taxon>
        <taxon>Pterygota</taxon>
        <taxon>Neoptera</taxon>
        <taxon>Endopterygota</taxon>
        <taxon>Hymenoptera</taxon>
        <taxon>Apocrita</taxon>
        <taxon>Aculeata</taxon>
        <taxon>Formicoidea</taxon>
        <taxon>Formicidae</taxon>
        <taxon>Formicinae</taxon>
        <taxon>Lasius</taxon>
        <taxon>Lasius</taxon>
    </lineage>
</organism>
<keyword evidence="4" id="KW-0695">RNA-directed DNA polymerase</keyword>
<dbReference type="PaxDb" id="67767-A0A0J7NI12"/>
<comment type="caution">
    <text evidence="7">The sequence shown here is derived from an EMBL/GenBank/DDBJ whole genome shotgun (WGS) entry which is preliminary data.</text>
</comment>
<dbReference type="PANTHER" id="PTHR37984:SF5">
    <property type="entry name" value="PROTEIN NYNRIN-LIKE"/>
    <property type="match status" value="1"/>
</dbReference>
<reference evidence="7 8" key="1">
    <citation type="submission" date="2015-04" db="EMBL/GenBank/DDBJ databases">
        <title>Lasius niger genome sequencing.</title>
        <authorList>
            <person name="Konorov E.A."/>
            <person name="Nikitin M.A."/>
            <person name="Kirill M.V."/>
            <person name="Chang P."/>
        </authorList>
    </citation>
    <scope>NUCLEOTIDE SEQUENCE [LARGE SCALE GENOMIC DNA]</scope>
    <source>
        <tissue evidence="7">Whole</tissue>
    </source>
</reference>
<evidence type="ECO:0000256" key="2">
    <source>
        <dbReference type="ARBA" id="ARBA00022722"/>
    </source>
</evidence>
<dbReference type="EMBL" id="LBMM01004733">
    <property type="protein sequence ID" value="KMQ92125.1"/>
    <property type="molecule type" value="Genomic_DNA"/>
</dbReference>
<dbReference type="GO" id="GO:0004519">
    <property type="term" value="F:endonuclease activity"/>
    <property type="evidence" value="ECO:0007669"/>
    <property type="project" value="UniProtKB-KW"/>
</dbReference>
<keyword evidence="1" id="KW-0548">Nucleotidyltransferase</keyword>
<dbReference type="AlphaFoldDB" id="A0A0J7NI12"/>
<keyword evidence="2" id="KW-0540">Nuclease</keyword>
<accession>A0A0J7NI12</accession>
<dbReference type="InterPro" id="IPR041577">
    <property type="entry name" value="RT_RNaseH_2"/>
</dbReference>
<evidence type="ECO:0000313" key="7">
    <source>
        <dbReference type="EMBL" id="KMQ92125.1"/>
    </source>
</evidence>
<dbReference type="OrthoDB" id="7614810at2759"/>
<dbReference type="CDD" id="cd09274">
    <property type="entry name" value="RNase_HI_RT_Ty3"/>
    <property type="match status" value="1"/>
</dbReference>
<keyword evidence="3 7" id="KW-0378">Hydrolase</keyword>
<keyword evidence="3 7" id="KW-0255">Endonuclease</keyword>
<keyword evidence="1" id="KW-0808">Transferase</keyword>
<dbReference type="InterPro" id="IPR050951">
    <property type="entry name" value="Retrovirus_Pol_polyprotein"/>
</dbReference>
<name>A0A0J7NI12_LASNI</name>
<evidence type="ECO:0000256" key="1">
    <source>
        <dbReference type="ARBA" id="ARBA00022695"/>
    </source>
</evidence>
<evidence type="ECO:0000259" key="6">
    <source>
        <dbReference type="Pfam" id="PF17919"/>
    </source>
</evidence>
<gene>
    <name evidence="7" type="ORF">RF55_7932</name>
</gene>
<dbReference type="Gene3D" id="3.10.10.10">
    <property type="entry name" value="HIV Type 1 Reverse Transcriptase, subunit A, domain 1"/>
    <property type="match status" value="1"/>
</dbReference>
<dbReference type="InterPro" id="IPR043502">
    <property type="entry name" value="DNA/RNA_pol_sf"/>
</dbReference>
<sequence>MNSNVPETAFTTPYGHYEYLRMPFDLKNAPATFQREESFTIPRNELCKVPILQYPDFNKDFILKTDACGYAIGGVLSQEHSGKDLPISFTSRVLNEAETKYSTIEKECLAIVYAVTYFRHYL</sequence>
<protein>
    <submittedName>
        <fullName evidence="7">Enzymatic polyprotein endonuclease reverse</fullName>
    </submittedName>
</protein>
<dbReference type="STRING" id="67767.A0A0J7NI12"/>
<dbReference type="GO" id="GO:0003964">
    <property type="term" value="F:RNA-directed DNA polymerase activity"/>
    <property type="evidence" value="ECO:0007669"/>
    <property type="project" value="UniProtKB-KW"/>
</dbReference>
<evidence type="ECO:0000256" key="4">
    <source>
        <dbReference type="ARBA" id="ARBA00022918"/>
    </source>
</evidence>
<dbReference type="FunFam" id="3.10.20.370:FF:000001">
    <property type="entry name" value="Retrovirus-related Pol polyprotein from transposon 17.6-like protein"/>
    <property type="match status" value="1"/>
</dbReference>
<evidence type="ECO:0000256" key="3">
    <source>
        <dbReference type="ARBA" id="ARBA00022759"/>
    </source>
</evidence>
<keyword evidence="5" id="KW-0511">Multifunctional enzyme</keyword>
<evidence type="ECO:0000256" key="5">
    <source>
        <dbReference type="ARBA" id="ARBA00023268"/>
    </source>
</evidence>
<feature type="domain" description="Reverse transcriptase/retrotransposon-derived protein RNase H-like" evidence="6">
    <location>
        <begin position="35"/>
        <end position="122"/>
    </location>
</feature>